<evidence type="ECO:0000256" key="6">
    <source>
        <dbReference type="ARBA" id="ARBA00023121"/>
    </source>
</evidence>
<evidence type="ECO:0000313" key="14">
    <source>
        <dbReference type="Proteomes" id="UP001152799"/>
    </source>
</evidence>
<dbReference type="GO" id="GO:0005938">
    <property type="term" value="C:cell cortex"/>
    <property type="evidence" value="ECO:0007669"/>
    <property type="project" value="UniProtKB-ARBA"/>
</dbReference>
<dbReference type="GO" id="GO:0005546">
    <property type="term" value="F:phosphatidylinositol-4,5-bisphosphate binding"/>
    <property type="evidence" value="ECO:0007669"/>
    <property type="project" value="UniProtKB-ARBA"/>
</dbReference>
<keyword evidence="3" id="KW-0677">Repeat</keyword>
<dbReference type="Pfam" id="PF00612">
    <property type="entry name" value="IQ"/>
    <property type="match status" value="2"/>
</dbReference>
<dbReference type="PANTHER" id="PTHR13140:SF679">
    <property type="entry name" value="UNCONVENTIONAL MYOSIN IC"/>
    <property type="match status" value="1"/>
</dbReference>
<dbReference type="GO" id="GO:0005524">
    <property type="term" value="F:ATP binding"/>
    <property type="evidence" value="ECO:0007669"/>
    <property type="project" value="UniProtKB-UniRule"/>
</dbReference>
<dbReference type="GO" id="GO:0048803">
    <property type="term" value="P:imaginal disc-derived male genitalia morphogenesis"/>
    <property type="evidence" value="ECO:0007669"/>
    <property type="project" value="UniProtKB-ARBA"/>
</dbReference>
<dbReference type="InterPro" id="IPR036961">
    <property type="entry name" value="Kinesin_motor_dom_sf"/>
</dbReference>
<dbReference type="PROSITE" id="PS51456">
    <property type="entry name" value="MYOSIN_MOTOR"/>
    <property type="match status" value="1"/>
</dbReference>
<keyword evidence="4 10" id="KW-0547">Nucleotide-binding</keyword>
<feature type="region of interest" description="Actin-binding" evidence="10">
    <location>
        <begin position="567"/>
        <end position="589"/>
    </location>
</feature>
<dbReference type="Gene3D" id="3.40.850.10">
    <property type="entry name" value="Kinesin motor domain"/>
    <property type="match status" value="1"/>
</dbReference>
<dbReference type="InterPro" id="IPR010926">
    <property type="entry name" value="Myosin_TH1"/>
</dbReference>
<evidence type="ECO:0000256" key="2">
    <source>
        <dbReference type="ARBA" id="ARBA00008314"/>
    </source>
</evidence>
<evidence type="ECO:0000256" key="9">
    <source>
        <dbReference type="ARBA" id="ARBA00023203"/>
    </source>
</evidence>
<feature type="domain" description="Myosin motor" evidence="11">
    <location>
        <begin position="12"/>
        <end position="690"/>
    </location>
</feature>
<dbReference type="Gene3D" id="1.20.5.190">
    <property type="match status" value="1"/>
</dbReference>
<protein>
    <recommendedName>
        <fullName evidence="15">Myosin-IB</fullName>
    </recommendedName>
</protein>
<dbReference type="GO" id="GO:0005902">
    <property type="term" value="C:microvillus"/>
    <property type="evidence" value="ECO:0007669"/>
    <property type="project" value="TreeGrafter"/>
</dbReference>
<evidence type="ECO:0000256" key="1">
    <source>
        <dbReference type="ARBA" id="ARBA00004413"/>
    </source>
</evidence>
<dbReference type="PANTHER" id="PTHR13140">
    <property type="entry name" value="MYOSIN"/>
    <property type="match status" value="1"/>
</dbReference>
<dbReference type="InterPro" id="IPR001609">
    <property type="entry name" value="Myosin_head_motor_dom-like"/>
</dbReference>
<dbReference type="GO" id="GO:0016459">
    <property type="term" value="C:myosin complex"/>
    <property type="evidence" value="ECO:0007669"/>
    <property type="project" value="UniProtKB-KW"/>
</dbReference>
<dbReference type="Pfam" id="PF00063">
    <property type="entry name" value="Myosin_head"/>
    <property type="match status" value="1"/>
</dbReference>
<dbReference type="GO" id="GO:0006897">
    <property type="term" value="P:endocytosis"/>
    <property type="evidence" value="ECO:0007669"/>
    <property type="project" value="TreeGrafter"/>
</dbReference>
<feature type="domain" description="TH1" evidence="12">
    <location>
        <begin position="844"/>
        <end position="1023"/>
    </location>
</feature>
<dbReference type="SMART" id="SM00015">
    <property type="entry name" value="IQ"/>
    <property type="match status" value="3"/>
</dbReference>
<dbReference type="FunFam" id="1.10.10.820:FF:000001">
    <property type="entry name" value="Myosin heavy chain"/>
    <property type="match status" value="1"/>
</dbReference>
<dbReference type="InterPro" id="IPR027417">
    <property type="entry name" value="P-loop_NTPase"/>
</dbReference>
<dbReference type="CDD" id="cd01378">
    <property type="entry name" value="MYSc_Myo1"/>
    <property type="match status" value="1"/>
</dbReference>
<dbReference type="GO" id="GO:0045177">
    <property type="term" value="C:apical part of cell"/>
    <property type="evidence" value="ECO:0007669"/>
    <property type="project" value="UniProtKB-ARBA"/>
</dbReference>
<dbReference type="FunFam" id="1.20.58.530:FF:000004">
    <property type="entry name" value="Unconventional myosin ID"/>
    <property type="match status" value="1"/>
</dbReference>
<dbReference type="GO" id="GO:0005886">
    <property type="term" value="C:plasma membrane"/>
    <property type="evidence" value="ECO:0007669"/>
    <property type="project" value="UniProtKB-SubCell"/>
</dbReference>
<evidence type="ECO:0000256" key="10">
    <source>
        <dbReference type="PROSITE-ProRule" id="PRU00782"/>
    </source>
</evidence>
<dbReference type="GO" id="GO:0051015">
    <property type="term" value="F:actin filament binding"/>
    <property type="evidence" value="ECO:0007669"/>
    <property type="project" value="TreeGrafter"/>
</dbReference>
<dbReference type="PROSITE" id="PS51757">
    <property type="entry name" value="TH1"/>
    <property type="match status" value="1"/>
</dbReference>
<proteinExistence type="inferred from homology"/>
<dbReference type="EMBL" id="OU892280">
    <property type="protein sequence ID" value="CAG9768110.1"/>
    <property type="molecule type" value="Genomic_DNA"/>
</dbReference>
<dbReference type="FunFam" id="3.40.850.10:FF:000101">
    <property type="entry name" value="Slow myosin heavy chain 2"/>
    <property type="match status" value="1"/>
</dbReference>
<evidence type="ECO:0000256" key="7">
    <source>
        <dbReference type="ARBA" id="ARBA00023123"/>
    </source>
</evidence>
<evidence type="ECO:0000256" key="5">
    <source>
        <dbReference type="ARBA" id="ARBA00022840"/>
    </source>
</evidence>
<dbReference type="Proteomes" id="UP001152799">
    <property type="component" value="Chromosome 4"/>
</dbReference>
<dbReference type="Gene3D" id="1.20.120.720">
    <property type="entry name" value="Myosin VI head, motor domain, U50 subdomain"/>
    <property type="match status" value="1"/>
</dbReference>
<dbReference type="Gene3D" id="1.10.10.820">
    <property type="match status" value="1"/>
</dbReference>
<evidence type="ECO:0000256" key="8">
    <source>
        <dbReference type="ARBA" id="ARBA00023175"/>
    </source>
</evidence>
<evidence type="ECO:0000256" key="3">
    <source>
        <dbReference type="ARBA" id="ARBA00022737"/>
    </source>
</evidence>
<keyword evidence="7 10" id="KW-0518">Myosin</keyword>
<evidence type="ECO:0000259" key="11">
    <source>
        <dbReference type="PROSITE" id="PS51456"/>
    </source>
</evidence>
<dbReference type="Gene3D" id="6.20.240.20">
    <property type="match status" value="1"/>
</dbReference>
<reference evidence="13" key="1">
    <citation type="submission" date="2022-01" db="EMBL/GenBank/DDBJ databases">
        <authorList>
            <person name="King R."/>
        </authorList>
    </citation>
    <scope>NUCLEOTIDE SEQUENCE</scope>
</reference>
<evidence type="ECO:0000313" key="13">
    <source>
        <dbReference type="EMBL" id="CAG9768110.1"/>
    </source>
</evidence>
<dbReference type="InterPro" id="IPR036072">
    <property type="entry name" value="MYSc_Myo1"/>
</dbReference>
<dbReference type="PROSITE" id="PS50096">
    <property type="entry name" value="IQ"/>
    <property type="match status" value="3"/>
</dbReference>
<keyword evidence="14" id="KW-1185">Reference proteome</keyword>
<keyword evidence="5 10" id="KW-0067">ATP-binding</keyword>
<gene>
    <name evidence="13" type="ORF">CEUTPL_LOCUS8658</name>
</gene>
<dbReference type="GO" id="GO:0007498">
    <property type="term" value="P:mesoderm development"/>
    <property type="evidence" value="ECO:0007669"/>
    <property type="project" value="UniProtKB-ARBA"/>
</dbReference>
<dbReference type="SUPFAM" id="SSF52540">
    <property type="entry name" value="P-loop containing nucleoside triphosphate hydrolases"/>
    <property type="match status" value="1"/>
</dbReference>
<dbReference type="PRINTS" id="PR00193">
    <property type="entry name" value="MYOSINHEAVY"/>
</dbReference>
<dbReference type="GO" id="GO:0000146">
    <property type="term" value="F:microfilament motor activity"/>
    <property type="evidence" value="ECO:0007669"/>
    <property type="project" value="TreeGrafter"/>
</dbReference>
<dbReference type="Pfam" id="PF06017">
    <property type="entry name" value="Myosin_TH1"/>
    <property type="match status" value="1"/>
</dbReference>
<comment type="similarity">
    <text evidence="2 10">Belongs to the TRAFAC class myosin-kinesin ATPase superfamily. Myosin family.</text>
</comment>
<dbReference type="Gene3D" id="1.20.58.530">
    <property type="match status" value="1"/>
</dbReference>
<organism evidence="13 14">
    <name type="scientific">Ceutorhynchus assimilis</name>
    <name type="common">cabbage seed weevil</name>
    <dbReference type="NCBI Taxonomy" id="467358"/>
    <lineage>
        <taxon>Eukaryota</taxon>
        <taxon>Metazoa</taxon>
        <taxon>Ecdysozoa</taxon>
        <taxon>Arthropoda</taxon>
        <taxon>Hexapoda</taxon>
        <taxon>Insecta</taxon>
        <taxon>Pterygota</taxon>
        <taxon>Neoptera</taxon>
        <taxon>Endopterygota</taxon>
        <taxon>Coleoptera</taxon>
        <taxon>Polyphaga</taxon>
        <taxon>Cucujiformia</taxon>
        <taxon>Curculionidae</taxon>
        <taxon>Ceutorhynchinae</taxon>
        <taxon>Ceutorhynchus</taxon>
    </lineage>
</organism>
<dbReference type="OrthoDB" id="6108017at2759"/>
<dbReference type="SMART" id="SM00242">
    <property type="entry name" value="MYSc"/>
    <property type="match status" value="1"/>
</dbReference>
<keyword evidence="6" id="KW-0446">Lipid-binding</keyword>
<evidence type="ECO:0000259" key="12">
    <source>
        <dbReference type="PROSITE" id="PS51757"/>
    </source>
</evidence>
<sequence>MESHLEDRDRVGVADAVLLEDFTNENAFVNNLQKRFDEDVIYTYIGPVLVSVNPYKELNIYTTADVKAYEKKNFFEVPPHVYAITDTAYRSLREENREQCILISGESGSGKTEASKKVLQYISEVTERKGEIEKVKNKLLDSNPVLEAFGNAKTNKNDNSSRFGKFMDIQFNFEGNPVGGNILNYLLEKSRVISQAPGERNFHIFYQLLKGATQETLSKLSLKRDLGAYYYLSNGERSQDFNSNDLANFNEIQRALSTLEFSQEVQNDIFTIISAILHLGNVGFSEAEGKAVILKPDLVETIAKLLNCDSEKLQLSLVQRTIETIRDVVTTPLDRELAIYARDALAKAVYDRLFTWLVKRINRSLQPSDTRRISVMGILDIYGFEIFQKNRFEQLCINFCNEKLQQLFIELTLRSEQDEYQKEGIQWEHVTYFDNKIICDLIEEKHKGLIAFMDEECLRPGDPNDLTLLAKLDKQLSYHNHYISHKKADVKLQKIMGRDEFRLIHYAGAVTYNVKSFIEKNNDLLYRDLREAMCSSSNSILQSIFTESEQRSKKMPETAITQFKNSLNNLMVILKDKEPSYIRCIKPNEFQKSGVFDVEIVKHQVTYLGLMENLRVRRAGFAYRRTYELFLRRYKSLCKDTWPNYRGSAKDGVQHLVCSLGYEAEEYQMGKTKIFIRHPQTLFRTEDAFQVKKHDIASIIQANWKGLLQRKRYIKIRESVIVLQKYIRRYLAKTNAKRRRQAAMTIRSFIRGFITRNDPPNEDNRKFILATKINWIQRLAKNLPQNILNRTWPPYPVICQDASNQLEVMYAANLSRRYRLALTPERKRLLELKVLAEKLFKDKKKSYSLSVPQIFQADRVPEHALALKTSYSGQLNGDKEMYATSVMKYDRHGYKPRERIMIITQNNLHVLECKGSVKQKHVLPLKRLSFVVTHENDRLVLVRIPEDLLKKDKGDLILEVPNLIEAITMIVDITKDPSLLTIIDTTTIEHHMNGKNGTIEIQLGTPERIHKDKSGHLLIVVSP</sequence>
<keyword evidence="9 10" id="KW-0009">Actin-binding</keyword>
<evidence type="ECO:0008006" key="15">
    <source>
        <dbReference type="Google" id="ProtNLM"/>
    </source>
</evidence>
<dbReference type="GO" id="GO:0030048">
    <property type="term" value="P:actin filament-based movement"/>
    <property type="evidence" value="ECO:0007669"/>
    <property type="project" value="TreeGrafter"/>
</dbReference>
<feature type="binding site" evidence="10">
    <location>
        <begin position="105"/>
        <end position="112"/>
    </location>
    <ligand>
        <name>ATP</name>
        <dbReference type="ChEBI" id="CHEBI:30616"/>
    </ligand>
</feature>
<keyword evidence="8 10" id="KW-0505">Motor protein</keyword>
<dbReference type="AlphaFoldDB" id="A0A9N9MRA4"/>
<dbReference type="GO" id="GO:0007368">
    <property type="term" value="P:determination of left/right symmetry"/>
    <property type="evidence" value="ECO:0007669"/>
    <property type="project" value="UniProtKB-ARBA"/>
</dbReference>
<name>A0A9N9MRA4_9CUCU</name>
<dbReference type="GO" id="GO:0007015">
    <property type="term" value="P:actin filament organization"/>
    <property type="evidence" value="ECO:0007669"/>
    <property type="project" value="TreeGrafter"/>
</dbReference>
<dbReference type="InterPro" id="IPR000048">
    <property type="entry name" value="IQ_motif_EF-hand-BS"/>
</dbReference>
<evidence type="ECO:0000256" key="4">
    <source>
        <dbReference type="ARBA" id="ARBA00022741"/>
    </source>
</evidence>
<accession>A0A9N9MRA4</accession>
<comment type="subcellular location">
    <subcellularLocation>
        <location evidence="1">Cell membrane</location>
        <topology evidence="1">Peripheral membrane protein</topology>
        <orientation evidence="1">Cytoplasmic side</orientation>
    </subcellularLocation>
</comment>